<dbReference type="GO" id="GO:0097255">
    <property type="term" value="C:R2TP complex"/>
    <property type="evidence" value="ECO:0007669"/>
    <property type="project" value="TreeGrafter"/>
</dbReference>
<dbReference type="PANTHER" id="PTHR22997:SF0">
    <property type="entry name" value="PIH1 DOMAIN-CONTAINING PROTEIN 1"/>
    <property type="match status" value="1"/>
</dbReference>
<protein>
    <recommendedName>
        <fullName evidence="2">PIH1 domain-containing protein 1</fullName>
    </recommendedName>
</protein>
<proteinExistence type="inferred from homology"/>
<keyword evidence="7" id="KW-1185">Reference proteome</keyword>
<evidence type="ECO:0000313" key="7">
    <source>
        <dbReference type="Proteomes" id="UP001652700"/>
    </source>
</evidence>
<dbReference type="EnsemblMetazoa" id="XM_050660856.1">
    <property type="protein sequence ID" value="XP_050516813.1"/>
    <property type="gene ID" value="LOC126891633"/>
</dbReference>
<feature type="domain" description="PIH1D1/2/3 CS-like" evidence="5">
    <location>
        <begin position="241"/>
        <end position="306"/>
    </location>
</feature>
<dbReference type="InterPro" id="IPR012981">
    <property type="entry name" value="PIH1_N"/>
</dbReference>
<dbReference type="GO" id="GO:0006364">
    <property type="term" value="P:rRNA processing"/>
    <property type="evidence" value="ECO:0007669"/>
    <property type="project" value="TreeGrafter"/>
</dbReference>
<organism evidence="8">
    <name type="scientific">Diabrotica virgifera virgifera</name>
    <name type="common">western corn rootworm</name>
    <dbReference type="NCBI Taxonomy" id="50390"/>
    <lineage>
        <taxon>Eukaryota</taxon>
        <taxon>Metazoa</taxon>
        <taxon>Ecdysozoa</taxon>
        <taxon>Arthropoda</taxon>
        <taxon>Hexapoda</taxon>
        <taxon>Insecta</taxon>
        <taxon>Pterygota</taxon>
        <taxon>Neoptera</taxon>
        <taxon>Endopterygota</taxon>
        <taxon>Coleoptera</taxon>
        <taxon>Polyphaga</taxon>
        <taxon>Cucujiformia</taxon>
        <taxon>Chrysomeloidea</taxon>
        <taxon>Chrysomelidae</taxon>
        <taxon>Galerucinae</taxon>
        <taxon>Diabroticina</taxon>
        <taxon>Diabroticites</taxon>
        <taxon>Diabrotica</taxon>
    </lineage>
</organism>
<dbReference type="Pfam" id="PF18201">
    <property type="entry name" value="PIH1_CS"/>
    <property type="match status" value="1"/>
</dbReference>
<feature type="domain" description="PIH1 N-terminal" evidence="4">
    <location>
        <begin position="25"/>
        <end position="185"/>
    </location>
</feature>
<dbReference type="AlphaFoldDB" id="A0A6P7GZH0"/>
<evidence type="ECO:0000259" key="5">
    <source>
        <dbReference type="Pfam" id="PF18201"/>
    </source>
</evidence>
<evidence type="ECO:0000256" key="1">
    <source>
        <dbReference type="ARBA" id="ARBA00008511"/>
    </source>
</evidence>
<dbReference type="InterPro" id="IPR041442">
    <property type="entry name" value="PIH1D1/2/3_CS-like"/>
</dbReference>
<evidence type="ECO:0000313" key="6">
    <source>
        <dbReference type="EnsemblMetazoa" id="XP_050516813.1"/>
    </source>
</evidence>
<dbReference type="InParanoid" id="A0A6P7GZH0"/>
<evidence type="ECO:0000256" key="2">
    <source>
        <dbReference type="ARBA" id="ARBA00040540"/>
    </source>
</evidence>
<dbReference type="InterPro" id="IPR050734">
    <property type="entry name" value="PIH1/Kintoun_subfamily"/>
</dbReference>
<dbReference type="Proteomes" id="UP001652700">
    <property type="component" value="Unplaced"/>
</dbReference>
<dbReference type="RefSeq" id="XP_028150843.1">
    <property type="nucleotide sequence ID" value="XM_028295042.1"/>
</dbReference>
<sequence>MSNNAGSIFLDVDSSIVEHNLRIRRDSEEDELQKLMEQKSYPSKLIKPSSGFCIKTREIDEKTKIFINICQTNSIPPPKDISATELQEILESDEPGDYRVPMSIGEIRTENDKKGESAKVCDVAINPSFYKKVVEIATFKNFFLAIVFHGIQDKYNIQCVEEKIILKNKKCFGTLQMHRIQDREIQQKMAEANKDESHIFPKVADPNLPKKNLIETISSTENVVREPVYRMYKKKDGQNCLYGEFKLPDVISIKEVTLDIGEDRILLESKTRGYLLDVFIPYIVKQKTCSADFNKSSKILTVTMPLVGG</sequence>
<dbReference type="GO" id="GO:1990904">
    <property type="term" value="C:ribonucleoprotein complex"/>
    <property type="evidence" value="ECO:0007669"/>
    <property type="project" value="TreeGrafter"/>
</dbReference>
<reference evidence="8" key="1">
    <citation type="submission" date="2025-04" db="UniProtKB">
        <authorList>
            <consortium name="RefSeq"/>
        </authorList>
    </citation>
    <scope>IDENTIFICATION</scope>
</reference>
<name>A0A6P7GZH0_DIAVI</name>
<dbReference type="PANTHER" id="PTHR22997">
    <property type="entry name" value="PIH1 DOMAIN-CONTAINING PROTEIN 1"/>
    <property type="match status" value="1"/>
</dbReference>
<evidence type="ECO:0000256" key="3">
    <source>
        <dbReference type="ARBA" id="ARBA00046233"/>
    </source>
</evidence>
<comment type="function">
    <text evidence="3">Involved in the assembly of C/D box small nucleolar ribonucleoprotein (snoRNP) particles. Recruits the SWI/SNF complex to the core promoter of rRNA genes and enhances pre-rRNA transcription. Mediates interaction of TELO2 with the R2TP complex which is necessary for the stability of MTOR and SMG1. Positively regulates the assembly and activity of the mTORC1 complex.</text>
</comment>
<comment type="similarity">
    <text evidence="1">Belongs to the PIH1 family.</text>
</comment>
<evidence type="ECO:0000259" key="4">
    <source>
        <dbReference type="Pfam" id="PF08190"/>
    </source>
</evidence>
<evidence type="ECO:0000313" key="8">
    <source>
        <dbReference type="RefSeq" id="XP_028150843.1"/>
    </source>
</evidence>
<dbReference type="Pfam" id="PF08190">
    <property type="entry name" value="PIH1"/>
    <property type="match status" value="1"/>
</dbReference>
<dbReference type="OrthoDB" id="5135119at2759"/>
<accession>A0A6P7GZH0</accession>
<gene>
    <name evidence="8" type="primary">LOC114344196</name>
</gene>
<reference evidence="6" key="2">
    <citation type="submission" date="2025-05" db="UniProtKB">
        <authorList>
            <consortium name="EnsemblMetazoa"/>
        </authorList>
    </citation>
    <scope>IDENTIFICATION</scope>
</reference>
<dbReference type="GO" id="GO:0000492">
    <property type="term" value="P:box C/D snoRNP assembly"/>
    <property type="evidence" value="ECO:0007669"/>
    <property type="project" value="TreeGrafter"/>
</dbReference>
<dbReference type="GO" id="GO:0005737">
    <property type="term" value="C:cytoplasm"/>
    <property type="evidence" value="ECO:0007669"/>
    <property type="project" value="TreeGrafter"/>
</dbReference>